<accession>A0AAV9IG70</accession>
<dbReference type="Proteomes" id="UP001300502">
    <property type="component" value="Unassembled WGS sequence"/>
</dbReference>
<comment type="caution">
    <text evidence="3">The sequence shown here is derived from an EMBL/GenBank/DDBJ whole genome shotgun (WGS) entry which is preliminary data.</text>
</comment>
<feature type="transmembrane region" description="Helical" evidence="2">
    <location>
        <begin position="6"/>
        <end position="27"/>
    </location>
</feature>
<proteinExistence type="predicted"/>
<keyword evidence="2" id="KW-0472">Membrane</keyword>
<evidence type="ECO:0000313" key="4">
    <source>
        <dbReference type="Proteomes" id="UP001300502"/>
    </source>
</evidence>
<evidence type="ECO:0000256" key="2">
    <source>
        <dbReference type="SAM" id="Phobius"/>
    </source>
</evidence>
<name>A0AAV9IG70_9RHOD</name>
<gene>
    <name evidence="3" type="ORF">GAYE_SCF23G4281</name>
</gene>
<keyword evidence="4" id="KW-1185">Reference proteome</keyword>
<reference evidence="3 4" key="1">
    <citation type="submission" date="2022-07" db="EMBL/GenBank/DDBJ databases">
        <title>Genome-wide signatures of adaptation to extreme environments.</title>
        <authorList>
            <person name="Cho C.H."/>
            <person name="Yoon H.S."/>
        </authorList>
    </citation>
    <scope>NUCLEOTIDE SEQUENCE [LARGE SCALE GENOMIC DNA]</scope>
    <source>
        <strain evidence="3 4">108.79 E11</strain>
    </source>
</reference>
<dbReference type="EMBL" id="JANCYU010000039">
    <property type="protein sequence ID" value="KAK4526367.1"/>
    <property type="molecule type" value="Genomic_DNA"/>
</dbReference>
<sequence>MRTNRIFIAAVGLLLGLLVLVAVKVWWKARKRNHRIDSRRSRQLFARDLELEIQRCKCLANGKNRATTTYRPNYLFQSSQHFSLSFKVLVDDILVQQLKQVVKSYLDNAVRYLKNNMMEQCREEVNNLLRFHRQWIVPALIDGTASSDYIVDYQTLLSKLKVRHAVESRYRWDIYRLYLEQYFASCGKQYSKSSHMENRKALQTYLGIHTEEALDTEEYVAEYTFKKAAVSVFENGVIHTERLENLVELERFLAFALSAEKTRAMWMETAKPFIFKYLWDIIRDQGITLQQAISKLSYLESTLNIELNTFFANLEEHESNLELQRKKRTLWKFWQSYKQGMKSRKDSFKAPPSSSSSSSEETEKP</sequence>
<organism evidence="3 4">
    <name type="scientific">Galdieria yellowstonensis</name>
    <dbReference type="NCBI Taxonomy" id="3028027"/>
    <lineage>
        <taxon>Eukaryota</taxon>
        <taxon>Rhodophyta</taxon>
        <taxon>Bangiophyceae</taxon>
        <taxon>Galdieriales</taxon>
        <taxon>Galdieriaceae</taxon>
        <taxon>Galdieria</taxon>
    </lineage>
</organism>
<feature type="region of interest" description="Disordered" evidence="1">
    <location>
        <begin position="340"/>
        <end position="365"/>
    </location>
</feature>
<evidence type="ECO:0000256" key="1">
    <source>
        <dbReference type="SAM" id="MobiDB-lite"/>
    </source>
</evidence>
<keyword evidence="2" id="KW-0812">Transmembrane</keyword>
<dbReference type="AlphaFoldDB" id="A0AAV9IG70"/>
<keyword evidence="2" id="KW-1133">Transmembrane helix</keyword>
<protein>
    <submittedName>
        <fullName evidence="3">Uncharacterized protein</fullName>
    </submittedName>
</protein>
<evidence type="ECO:0000313" key="3">
    <source>
        <dbReference type="EMBL" id="KAK4526367.1"/>
    </source>
</evidence>